<dbReference type="AlphaFoldDB" id="A0A643JSK7"/>
<evidence type="ECO:0000313" key="1">
    <source>
        <dbReference type="EMBL" id="KAB1184806.1"/>
    </source>
</evidence>
<dbReference type="RefSeq" id="WP_151139970.1">
    <property type="nucleotide sequence ID" value="NZ_VZUS01000006.1"/>
</dbReference>
<sequence>MSGHQSGTIHFESAAEVRDFVSEHLEDYRSVAEKYDTYEAATAIRADFDLCPWSIATQFESPVPFDELAGPDPTDAVSHLATLCLEEEIVELLDQ</sequence>
<gene>
    <name evidence="1" type="ORF">Hfx1149_17230</name>
</gene>
<dbReference type="EMBL" id="VZUS01000006">
    <property type="protein sequence ID" value="KAB1184806.1"/>
    <property type="molecule type" value="Genomic_DNA"/>
</dbReference>
<reference evidence="1" key="1">
    <citation type="submission" date="2019-09" db="EMBL/GenBank/DDBJ databases">
        <title>Genomic analysis of Haloferax sp. CBA1149.</title>
        <authorList>
            <person name="Roh S.W."/>
        </authorList>
    </citation>
    <scope>NUCLEOTIDE SEQUENCE</scope>
    <source>
        <strain evidence="1">CBA1149</strain>
    </source>
</reference>
<proteinExistence type="predicted"/>
<accession>A0A643JSK7</accession>
<organism evidence="1">
    <name type="scientific">Haloferax sp. CBA1149</name>
    <dbReference type="NCBI Taxonomy" id="2650753"/>
    <lineage>
        <taxon>Archaea</taxon>
        <taxon>Methanobacteriati</taxon>
        <taxon>Methanobacteriota</taxon>
        <taxon>Stenosarchaea group</taxon>
        <taxon>Halobacteria</taxon>
        <taxon>Halobacteriales</taxon>
        <taxon>Haloferacaceae</taxon>
        <taxon>Haloferax</taxon>
    </lineage>
</organism>
<name>A0A643JSK7_9EURY</name>
<comment type="caution">
    <text evidence="1">The sequence shown here is derived from an EMBL/GenBank/DDBJ whole genome shotgun (WGS) entry which is preliminary data.</text>
</comment>
<protein>
    <submittedName>
        <fullName evidence="1">Uncharacterized protein</fullName>
    </submittedName>
</protein>